<dbReference type="KEGG" id="pbf:CFX0092_A1667"/>
<dbReference type="Pfam" id="PF03239">
    <property type="entry name" value="FTR1"/>
    <property type="match status" value="2"/>
</dbReference>
<evidence type="ECO:0000256" key="6">
    <source>
        <dbReference type="SAM" id="Phobius"/>
    </source>
</evidence>
<dbReference type="PANTHER" id="PTHR31632:SF2">
    <property type="entry name" value="PLASMA MEMBRANE IRON PERMEASE"/>
    <property type="match status" value="1"/>
</dbReference>
<feature type="transmembrane region" description="Helical" evidence="6">
    <location>
        <begin position="516"/>
        <end position="535"/>
    </location>
</feature>
<evidence type="ECO:0000313" key="8">
    <source>
        <dbReference type="EMBL" id="CUS03545.2"/>
    </source>
</evidence>
<feature type="transmembrane region" description="Helical" evidence="6">
    <location>
        <begin position="575"/>
        <end position="593"/>
    </location>
</feature>
<keyword evidence="5 6" id="KW-0472">Membrane</keyword>
<keyword evidence="3 6" id="KW-0812">Transmembrane</keyword>
<dbReference type="Proteomes" id="UP000215027">
    <property type="component" value="Chromosome I"/>
</dbReference>
<feature type="transmembrane region" description="Helical" evidence="6">
    <location>
        <begin position="685"/>
        <end position="715"/>
    </location>
</feature>
<keyword evidence="9" id="KW-1185">Reference proteome</keyword>
<reference evidence="8" key="1">
    <citation type="submission" date="2016-01" db="EMBL/GenBank/DDBJ databases">
        <authorList>
            <person name="Mcilroy J.S."/>
            <person name="Karst M S."/>
            <person name="Albertsen M."/>
        </authorList>
    </citation>
    <scope>NUCLEOTIDE SEQUENCE</scope>
    <source>
        <strain evidence="8">Cfx-K</strain>
    </source>
</reference>
<sequence>MSIMRTNHFRVLLGGLILLLAAVVAPARAADSEPWAMADKLRAALFAAQTATLGDDAAAATVAVAEARAVAAELDALPAASAALLSQALTAAEAAAQAGDDTALAGARGLAQGALNWGSYEIVRGAVIGGDTATAQQWLLARDYRPGTRFSRPSADATLAVRQATPATVAETLARLDADLLDTYQARLAEHLAVAAAETELPHRRAESAGLAAAYWRVLLPAYTEQKGEAGAADLSAAADGLLPALLAGDSAAVAETAAHLQTVLEGFRAAPLAPAEQARRAGQLMRFLALVPVEYGRGVEDNTVLIDLEVQEAVTFMGGAAAAFADLRLSLSEIDPAQTAALDERIAQVTAALDAANRKESVMAPEALTAEVEAITAGLESLAPAEWLELNADADFDVLASVLDQVEAAVRAGDFALAESARLEAYAIFDFGPEPRLLAYAPPLVAEIDGLFWQGYDGRPGLAQAIALNATPAEVAAIRAELDVALQQAQVTLGDLSSAPGAIISNAAIIVFREGLESVVILAALMASMVGVYARLRRPMVLGVILALLATAATWWIAQQILSQLTRFGERLEAVVSLIAIGILLLITNWFFHKTYWKDWMAGFHAQKRQLLSAETGQFLGLVVLGFTSMYREGFETVLFLQALALDAGPAIVLQGVALGAIAVVIVGIITFKVQARLPYKKMLVWTGVLIGVVLVTMVGKTVHVMQAVGWLGITPIQGLVLPYWAGLWFGLYATWQGIIAQVGAATFVIGSYYLAEGMQTKRRKTLVARPRAPQPAEPSGESAS</sequence>
<evidence type="ECO:0000256" key="4">
    <source>
        <dbReference type="ARBA" id="ARBA00022989"/>
    </source>
</evidence>
<dbReference type="AlphaFoldDB" id="A0A160T4A6"/>
<dbReference type="PANTHER" id="PTHR31632">
    <property type="entry name" value="IRON TRANSPORTER FTH1"/>
    <property type="match status" value="1"/>
</dbReference>
<dbReference type="RefSeq" id="WP_197699926.1">
    <property type="nucleotide sequence ID" value="NZ_LN890655.1"/>
</dbReference>
<name>A0A160T4A6_9CHLR</name>
<organism evidence="8 9">
    <name type="scientific">Candidatus Promineifilum breve</name>
    <dbReference type="NCBI Taxonomy" id="1806508"/>
    <lineage>
        <taxon>Bacteria</taxon>
        <taxon>Bacillati</taxon>
        <taxon>Chloroflexota</taxon>
        <taxon>Ardenticatenia</taxon>
        <taxon>Candidatus Promineifilales</taxon>
        <taxon>Candidatus Promineifilaceae</taxon>
        <taxon>Candidatus Promineifilum</taxon>
    </lineage>
</organism>
<evidence type="ECO:0000313" key="9">
    <source>
        <dbReference type="Proteomes" id="UP000215027"/>
    </source>
</evidence>
<proteinExistence type="inferred from homology"/>
<accession>A0A160T4A6</accession>
<gene>
    <name evidence="8" type="ORF">CFX0092_A1667</name>
</gene>
<keyword evidence="7" id="KW-0732">Signal</keyword>
<dbReference type="InterPro" id="IPR004923">
    <property type="entry name" value="FTR1/Fip1/EfeU"/>
</dbReference>
<keyword evidence="4 6" id="KW-1133">Transmembrane helix</keyword>
<evidence type="ECO:0000256" key="1">
    <source>
        <dbReference type="ARBA" id="ARBA00004141"/>
    </source>
</evidence>
<feature type="transmembrane region" description="Helical" evidence="6">
    <location>
        <begin position="652"/>
        <end position="673"/>
    </location>
</feature>
<comment type="similarity">
    <text evidence="2">Belongs to the oxidase-dependent Fe transporter (OFeT) (TC 9.A.10.1) family.</text>
</comment>
<feature type="transmembrane region" description="Helical" evidence="6">
    <location>
        <begin position="542"/>
        <end position="563"/>
    </location>
</feature>
<dbReference type="GO" id="GO:0033573">
    <property type="term" value="C:high-affinity iron permease complex"/>
    <property type="evidence" value="ECO:0007669"/>
    <property type="project" value="InterPro"/>
</dbReference>
<comment type="subcellular location">
    <subcellularLocation>
        <location evidence="1">Membrane</location>
        <topology evidence="1">Multi-pass membrane protein</topology>
    </subcellularLocation>
</comment>
<feature type="transmembrane region" description="Helical" evidence="6">
    <location>
        <begin position="735"/>
        <end position="757"/>
    </location>
</feature>
<feature type="signal peptide" evidence="7">
    <location>
        <begin position="1"/>
        <end position="29"/>
    </location>
</feature>
<feature type="chain" id="PRO_5008240577" evidence="7">
    <location>
        <begin position="30"/>
        <end position="786"/>
    </location>
</feature>
<feature type="transmembrane region" description="Helical" evidence="6">
    <location>
        <begin position="613"/>
        <end position="632"/>
    </location>
</feature>
<evidence type="ECO:0000256" key="2">
    <source>
        <dbReference type="ARBA" id="ARBA00008333"/>
    </source>
</evidence>
<dbReference type="EMBL" id="LN890655">
    <property type="protein sequence ID" value="CUS03545.2"/>
    <property type="molecule type" value="Genomic_DNA"/>
</dbReference>
<evidence type="ECO:0000256" key="3">
    <source>
        <dbReference type="ARBA" id="ARBA00022692"/>
    </source>
</evidence>
<dbReference type="GO" id="GO:0015093">
    <property type="term" value="F:ferrous iron transmembrane transporter activity"/>
    <property type="evidence" value="ECO:0007669"/>
    <property type="project" value="TreeGrafter"/>
</dbReference>
<evidence type="ECO:0000256" key="7">
    <source>
        <dbReference type="SAM" id="SignalP"/>
    </source>
</evidence>
<protein>
    <submittedName>
        <fullName evidence="8">Iron permease FTR1</fullName>
    </submittedName>
</protein>
<evidence type="ECO:0000256" key="5">
    <source>
        <dbReference type="ARBA" id="ARBA00023136"/>
    </source>
</evidence>